<sequence>MKVLEDHDENIGEYCCDRKCYKAPETQVDELACEKCHSFGYCKCLCSTLMSIPYNVCCSKKCSKLGYDICILCRFACYCLCDYRNNDIVKRPGIVTARINCKLVEMFKYKGERKYCCEKQCIPIPTLVVRGLACRKCKAVNYCKCECPTWMRRYKEAVEQLMQEWQYNEQRYFYNFIPQ</sequence>
<dbReference type="EMBL" id="JAFNEN010005608">
    <property type="protein sequence ID" value="KAG8170342.1"/>
    <property type="molecule type" value="Genomic_DNA"/>
</dbReference>
<gene>
    <name evidence="1" type="ORF">JTE90_014795</name>
    <name evidence="2" type="ORF">JTE90_014804</name>
</gene>
<organism evidence="2 3">
    <name type="scientific">Oedothorax gibbosus</name>
    <dbReference type="NCBI Taxonomy" id="931172"/>
    <lineage>
        <taxon>Eukaryota</taxon>
        <taxon>Metazoa</taxon>
        <taxon>Ecdysozoa</taxon>
        <taxon>Arthropoda</taxon>
        <taxon>Chelicerata</taxon>
        <taxon>Arachnida</taxon>
        <taxon>Araneae</taxon>
        <taxon>Araneomorphae</taxon>
        <taxon>Entelegynae</taxon>
        <taxon>Araneoidea</taxon>
        <taxon>Linyphiidae</taxon>
        <taxon>Erigoninae</taxon>
        <taxon>Oedothorax</taxon>
    </lineage>
</organism>
<keyword evidence="3" id="KW-1185">Reference proteome</keyword>
<comment type="caution">
    <text evidence="2">The sequence shown here is derived from an EMBL/GenBank/DDBJ whole genome shotgun (WGS) entry which is preliminary data.</text>
</comment>
<evidence type="ECO:0000313" key="1">
    <source>
        <dbReference type="EMBL" id="KAG8170333.1"/>
    </source>
</evidence>
<dbReference type="AlphaFoldDB" id="A0AAV6TF28"/>
<dbReference type="EMBL" id="JAFNEN010005608">
    <property type="protein sequence ID" value="KAG8170333.1"/>
    <property type="molecule type" value="Genomic_DNA"/>
</dbReference>
<reference evidence="2 3" key="1">
    <citation type="journal article" date="2022" name="Nat. Ecol. Evol.">
        <title>A masculinizing supergene underlies an exaggerated male reproductive morph in a spider.</title>
        <authorList>
            <person name="Hendrickx F."/>
            <person name="De Corte Z."/>
            <person name="Sonet G."/>
            <person name="Van Belleghem S.M."/>
            <person name="Kostlbacher S."/>
            <person name="Vangestel C."/>
        </authorList>
    </citation>
    <scope>NUCLEOTIDE SEQUENCE [LARGE SCALE GENOMIC DNA]</scope>
    <source>
        <strain evidence="2">W744_W776</strain>
    </source>
</reference>
<proteinExistence type="predicted"/>
<dbReference type="Proteomes" id="UP000827092">
    <property type="component" value="Unassembled WGS sequence"/>
</dbReference>
<accession>A0AAV6TF28</accession>
<name>A0AAV6TF28_9ARAC</name>
<evidence type="ECO:0000313" key="3">
    <source>
        <dbReference type="Proteomes" id="UP000827092"/>
    </source>
</evidence>
<evidence type="ECO:0000313" key="2">
    <source>
        <dbReference type="EMBL" id="KAG8170342.1"/>
    </source>
</evidence>
<protein>
    <submittedName>
        <fullName evidence="2">Uncharacterized protein</fullName>
    </submittedName>
</protein>